<dbReference type="PANTHER" id="PTHR27007">
    <property type="match status" value="1"/>
</dbReference>
<keyword evidence="11 19" id="KW-0547">Nucleotide-binding</keyword>
<keyword evidence="8 20" id="KW-0812">Transmembrane</keyword>
<dbReference type="Proteomes" id="UP000694251">
    <property type="component" value="Chromosome 10"/>
</dbReference>
<dbReference type="InterPro" id="IPR017441">
    <property type="entry name" value="Protein_kinase_ATP_BS"/>
</dbReference>
<keyword evidence="6" id="KW-0723">Serine/threonine-protein kinase</keyword>
<evidence type="ECO:0000313" key="24">
    <source>
        <dbReference type="Proteomes" id="UP000694251"/>
    </source>
</evidence>
<dbReference type="FunFam" id="1.10.510.10:FF:000108">
    <property type="entry name" value="L-type lectin-domain containing receptor kinase S.4"/>
    <property type="match status" value="1"/>
</dbReference>
<organism evidence="23 24">
    <name type="scientific">Arabidopsis suecica</name>
    <name type="common">Swedish thale-cress</name>
    <name type="synonym">Cardaminopsis suecica</name>
    <dbReference type="NCBI Taxonomy" id="45249"/>
    <lineage>
        <taxon>Eukaryota</taxon>
        <taxon>Viridiplantae</taxon>
        <taxon>Streptophyta</taxon>
        <taxon>Embryophyta</taxon>
        <taxon>Tracheophyta</taxon>
        <taxon>Spermatophyta</taxon>
        <taxon>Magnoliopsida</taxon>
        <taxon>eudicotyledons</taxon>
        <taxon>Gunneridae</taxon>
        <taxon>Pentapetalae</taxon>
        <taxon>rosids</taxon>
        <taxon>malvids</taxon>
        <taxon>Brassicales</taxon>
        <taxon>Brassicaceae</taxon>
        <taxon>Camelineae</taxon>
        <taxon>Arabidopsis</taxon>
    </lineage>
</organism>
<dbReference type="GO" id="GO:0004674">
    <property type="term" value="F:protein serine/threonine kinase activity"/>
    <property type="evidence" value="ECO:0007669"/>
    <property type="project" value="UniProtKB-KW"/>
</dbReference>
<dbReference type="CDD" id="cd06899">
    <property type="entry name" value="lectin_legume_LecRK_Arcelin_ConA"/>
    <property type="match status" value="1"/>
</dbReference>
<evidence type="ECO:0000256" key="1">
    <source>
        <dbReference type="ARBA" id="ARBA00004251"/>
    </source>
</evidence>
<keyword evidence="16" id="KW-0675">Receptor</keyword>
<feature type="domain" description="Protein kinase" evidence="22">
    <location>
        <begin position="348"/>
        <end position="619"/>
    </location>
</feature>
<keyword evidence="12 23" id="KW-0418">Kinase</keyword>
<evidence type="ECO:0000256" key="19">
    <source>
        <dbReference type="PROSITE-ProRule" id="PRU10141"/>
    </source>
</evidence>
<keyword evidence="7" id="KW-0808">Transferase</keyword>
<keyword evidence="9 21" id="KW-0732">Signal</keyword>
<evidence type="ECO:0000256" key="5">
    <source>
        <dbReference type="ARBA" id="ARBA00022475"/>
    </source>
</evidence>
<dbReference type="AlphaFoldDB" id="A0A8T1ZVV6"/>
<comment type="caution">
    <text evidence="23">The sequence shown here is derived from an EMBL/GenBank/DDBJ whole genome shotgun (WGS) entry which is preliminary data.</text>
</comment>
<evidence type="ECO:0000256" key="15">
    <source>
        <dbReference type="ARBA" id="ARBA00023136"/>
    </source>
</evidence>
<dbReference type="GO" id="GO:0005886">
    <property type="term" value="C:plasma membrane"/>
    <property type="evidence" value="ECO:0007669"/>
    <property type="project" value="UniProtKB-SubCell"/>
</dbReference>
<reference evidence="23 24" key="1">
    <citation type="submission" date="2020-12" db="EMBL/GenBank/DDBJ databases">
        <title>Concerted genomic and epigenomic changes stabilize Arabidopsis allopolyploids.</title>
        <authorList>
            <person name="Chen Z."/>
        </authorList>
    </citation>
    <scope>NUCLEOTIDE SEQUENCE [LARGE SCALE GENOMIC DNA]</scope>
    <source>
        <strain evidence="23">As9502</strain>
        <tissue evidence="23">Leaf</tissue>
    </source>
</reference>
<evidence type="ECO:0000256" key="13">
    <source>
        <dbReference type="ARBA" id="ARBA00022840"/>
    </source>
</evidence>
<dbReference type="Pfam" id="PF00139">
    <property type="entry name" value="Lectin_legB"/>
    <property type="match status" value="1"/>
</dbReference>
<sequence length="631" mass="70174">MAQSLHLLFLSLIFFVNLICFSSQQDLSFVYNGFNQGQANLHLDGTARIQFQDGLLQLTNATTQQMGHAFFNRPFDFGSASSQSLSFSTHFVCALVPKSRVDGGHGIAFVLSSSMDLTQANPSQYLGLFNISTNGSPSSHLLAIELDTVKNAEFNDIDKNHVGIGENSLQSVDSASASYYSDKEGKNISLRLLSGDPIQVWIDYENTLLNVTLAPLSNQKPSRPLLSRSINLTAIFPDRKTFVGFSAATGSLVSYQYILGWSFSRSRVTLQGIDISKLPTVPRPTKRKISYLLIVLLVILALIVMAAVLGGYYLYRRKIYAEVKEPWEKEYRTFRYSYKSLYKATRGFNKKGLLGKGFFGEVYKGTLPWVGDIAVKILLNDATQGMKQLAEVVKIGSLQHKNLVPLLGYCRRKGELLLVSKYMEGGSIDQYLFNSDKPPLSWSQRLAILKDIASALCYLHTGASQVVLLRDIKASNVMLDENLQGFLGDIRMAIFDDHGGTFTSVVGTIGYMAFELTSTGASTRTDVYAFGAFILEVTCGRRQFDPEMPIEKRHLVKWVCECWRKGSLVDAIDTRLRGNFIPEEVDMVLKLGLLCTSIDPEIRPSMGIVVQYINRKQTLPDFSLDTPGIEA</sequence>
<dbReference type="FunFam" id="2.60.120.200:FF:000096">
    <property type="entry name" value="L-type lectin-domain containing receptor kinase V.9"/>
    <property type="match status" value="1"/>
</dbReference>
<dbReference type="SMART" id="SM00220">
    <property type="entry name" value="S_TKc"/>
    <property type="match status" value="1"/>
</dbReference>
<dbReference type="GO" id="GO:0030246">
    <property type="term" value="F:carbohydrate binding"/>
    <property type="evidence" value="ECO:0007669"/>
    <property type="project" value="UniProtKB-KW"/>
</dbReference>
<feature type="binding site" evidence="19">
    <location>
        <position position="376"/>
    </location>
    <ligand>
        <name>ATP</name>
        <dbReference type="ChEBI" id="CHEBI:30616"/>
    </ligand>
</feature>
<gene>
    <name evidence="23" type="ORF">ISN44_As10g008110</name>
</gene>
<evidence type="ECO:0000256" key="21">
    <source>
        <dbReference type="SAM" id="SignalP"/>
    </source>
</evidence>
<evidence type="ECO:0000256" key="16">
    <source>
        <dbReference type="ARBA" id="ARBA00023170"/>
    </source>
</evidence>
<comment type="catalytic activity">
    <reaction evidence="17">
        <text>L-threonyl-[protein] + ATP = O-phospho-L-threonyl-[protein] + ADP + H(+)</text>
        <dbReference type="Rhea" id="RHEA:46608"/>
        <dbReference type="Rhea" id="RHEA-COMP:11060"/>
        <dbReference type="Rhea" id="RHEA-COMP:11605"/>
        <dbReference type="ChEBI" id="CHEBI:15378"/>
        <dbReference type="ChEBI" id="CHEBI:30013"/>
        <dbReference type="ChEBI" id="CHEBI:30616"/>
        <dbReference type="ChEBI" id="CHEBI:61977"/>
        <dbReference type="ChEBI" id="CHEBI:456216"/>
        <dbReference type="EC" id="2.7.11.1"/>
    </reaction>
</comment>
<evidence type="ECO:0000256" key="3">
    <source>
        <dbReference type="ARBA" id="ARBA00010217"/>
    </source>
</evidence>
<dbReference type="InterPro" id="IPR050528">
    <property type="entry name" value="L-type_Lectin-RKs"/>
</dbReference>
<keyword evidence="15 20" id="KW-0472">Membrane</keyword>
<dbReference type="OrthoDB" id="543442at2759"/>
<evidence type="ECO:0000256" key="8">
    <source>
        <dbReference type="ARBA" id="ARBA00022692"/>
    </source>
</evidence>
<evidence type="ECO:0000256" key="6">
    <source>
        <dbReference type="ARBA" id="ARBA00022527"/>
    </source>
</evidence>
<keyword evidence="10" id="KW-0430">Lectin</keyword>
<comment type="subcellular location">
    <subcellularLocation>
        <location evidence="1">Cell membrane</location>
        <topology evidence="1">Single-pass type I membrane protein</topology>
    </subcellularLocation>
</comment>
<dbReference type="InterPro" id="IPR000719">
    <property type="entry name" value="Prot_kinase_dom"/>
</dbReference>
<accession>A0A8T1ZVV6</accession>
<evidence type="ECO:0000256" key="10">
    <source>
        <dbReference type="ARBA" id="ARBA00022734"/>
    </source>
</evidence>
<evidence type="ECO:0000256" key="17">
    <source>
        <dbReference type="ARBA" id="ARBA00047899"/>
    </source>
</evidence>
<keyword evidence="5" id="KW-1003">Cell membrane</keyword>
<evidence type="ECO:0000256" key="18">
    <source>
        <dbReference type="ARBA" id="ARBA00048679"/>
    </source>
</evidence>
<evidence type="ECO:0000256" key="2">
    <source>
        <dbReference type="ARBA" id="ARBA00008536"/>
    </source>
</evidence>
<evidence type="ECO:0000256" key="20">
    <source>
        <dbReference type="SAM" id="Phobius"/>
    </source>
</evidence>
<dbReference type="Pfam" id="PF00069">
    <property type="entry name" value="Pkinase"/>
    <property type="match status" value="1"/>
</dbReference>
<proteinExistence type="inferred from homology"/>
<feature type="signal peptide" evidence="21">
    <location>
        <begin position="1"/>
        <end position="24"/>
    </location>
</feature>
<evidence type="ECO:0000313" key="23">
    <source>
        <dbReference type="EMBL" id="KAG7564050.1"/>
    </source>
</evidence>
<evidence type="ECO:0000256" key="11">
    <source>
        <dbReference type="ARBA" id="ARBA00022741"/>
    </source>
</evidence>
<name>A0A8T1ZVV6_ARASU</name>
<dbReference type="EMBL" id="JAEFBJ010000010">
    <property type="protein sequence ID" value="KAG7564050.1"/>
    <property type="molecule type" value="Genomic_DNA"/>
</dbReference>
<comment type="similarity">
    <text evidence="2">In the N-terminal section; belongs to the leguminous lectin family.</text>
</comment>
<feature type="chain" id="PRO_5035721068" description="non-specific serine/threonine protein kinase" evidence="21">
    <location>
        <begin position="25"/>
        <end position="631"/>
    </location>
</feature>
<evidence type="ECO:0000256" key="7">
    <source>
        <dbReference type="ARBA" id="ARBA00022679"/>
    </source>
</evidence>
<keyword evidence="24" id="KW-1185">Reference proteome</keyword>
<dbReference type="InterPro" id="IPR001220">
    <property type="entry name" value="Legume_lectin_dom"/>
</dbReference>
<dbReference type="PROSITE" id="PS50011">
    <property type="entry name" value="PROTEIN_KINASE_DOM"/>
    <property type="match status" value="1"/>
</dbReference>
<comment type="similarity">
    <text evidence="3">In the C-terminal section; belongs to the protein kinase superfamily. Ser/Thr protein kinase family.</text>
</comment>
<evidence type="ECO:0000259" key="22">
    <source>
        <dbReference type="PROSITE" id="PS50011"/>
    </source>
</evidence>
<evidence type="ECO:0000256" key="9">
    <source>
        <dbReference type="ARBA" id="ARBA00022729"/>
    </source>
</evidence>
<protein>
    <recommendedName>
        <fullName evidence="4">non-specific serine/threonine protein kinase</fullName>
        <ecNumber evidence="4">2.7.11.1</ecNumber>
    </recommendedName>
</protein>
<keyword evidence="13 19" id="KW-0067">ATP-binding</keyword>
<evidence type="ECO:0000256" key="14">
    <source>
        <dbReference type="ARBA" id="ARBA00022989"/>
    </source>
</evidence>
<evidence type="ECO:0000256" key="4">
    <source>
        <dbReference type="ARBA" id="ARBA00012513"/>
    </source>
</evidence>
<dbReference type="PROSITE" id="PS00107">
    <property type="entry name" value="PROTEIN_KINASE_ATP"/>
    <property type="match status" value="1"/>
</dbReference>
<feature type="transmembrane region" description="Helical" evidence="20">
    <location>
        <begin position="289"/>
        <end position="315"/>
    </location>
</feature>
<dbReference type="GO" id="GO:0005524">
    <property type="term" value="F:ATP binding"/>
    <property type="evidence" value="ECO:0007669"/>
    <property type="project" value="UniProtKB-UniRule"/>
</dbReference>
<evidence type="ECO:0000256" key="12">
    <source>
        <dbReference type="ARBA" id="ARBA00022777"/>
    </source>
</evidence>
<dbReference type="EC" id="2.7.11.1" evidence="4"/>
<keyword evidence="14 20" id="KW-1133">Transmembrane helix</keyword>
<comment type="catalytic activity">
    <reaction evidence="18">
        <text>L-seryl-[protein] + ATP = O-phospho-L-seryl-[protein] + ADP + H(+)</text>
        <dbReference type="Rhea" id="RHEA:17989"/>
        <dbReference type="Rhea" id="RHEA-COMP:9863"/>
        <dbReference type="Rhea" id="RHEA-COMP:11604"/>
        <dbReference type="ChEBI" id="CHEBI:15378"/>
        <dbReference type="ChEBI" id="CHEBI:29999"/>
        <dbReference type="ChEBI" id="CHEBI:30616"/>
        <dbReference type="ChEBI" id="CHEBI:83421"/>
        <dbReference type="ChEBI" id="CHEBI:456216"/>
        <dbReference type="EC" id="2.7.11.1"/>
    </reaction>
</comment>